<proteinExistence type="predicted"/>
<sequence>MNRHVQELAILYSKSLHDVMNRAVPRVYDMGILVIFGLKWVKNHESTYSSRVNHKSLHDVLVYEVVIAVMFGLKWVKGHETRVHTTWPRVPNHNASSFLIQSSTI</sequence>
<dbReference type="AlphaFoldDB" id="U5D692"/>
<name>U5D692_AMBTC</name>
<protein>
    <submittedName>
        <fullName evidence="1">Uncharacterized protein</fullName>
    </submittedName>
</protein>
<evidence type="ECO:0000313" key="1">
    <source>
        <dbReference type="EMBL" id="ERN17760.1"/>
    </source>
</evidence>
<dbReference type="Proteomes" id="UP000017836">
    <property type="component" value="Unassembled WGS sequence"/>
</dbReference>
<dbReference type="Gramene" id="ERN17760">
    <property type="protein sequence ID" value="ERN17760"/>
    <property type="gene ID" value="AMTR_s00047p00099630"/>
</dbReference>
<evidence type="ECO:0000313" key="2">
    <source>
        <dbReference type="Proteomes" id="UP000017836"/>
    </source>
</evidence>
<organism evidence="1 2">
    <name type="scientific">Amborella trichopoda</name>
    <dbReference type="NCBI Taxonomy" id="13333"/>
    <lineage>
        <taxon>Eukaryota</taxon>
        <taxon>Viridiplantae</taxon>
        <taxon>Streptophyta</taxon>
        <taxon>Embryophyta</taxon>
        <taxon>Tracheophyta</taxon>
        <taxon>Spermatophyta</taxon>
        <taxon>Magnoliopsida</taxon>
        <taxon>Amborellales</taxon>
        <taxon>Amborellaceae</taxon>
        <taxon>Amborella</taxon>
    </lineage>
</organism>
<accession>U5D692</accession>
<reference evidence="2" key="1">
    <citation type="journal article" date="2013" name="Science">
        <title>The Amborella genome and the evolution of flowering plants.</title>
        <authorList>
            <consortium name="Amborella Genome Project"/>
        </authorList>
    </citation>
    <scope>NUCLEOTIDE SEQUENCE [LARGE SCALE GENOMIC DNA]</scope>
</reference>
<dbReference type="EMBL" id="KI392311">
    <property type="protein sequence ID" value="ERN17760.1"/>
    <property type="molecule type" value="Genomic_DNA"/>
</dbReference>
<gene>
    <name evidence="1" type="ORF">AMTR_s00047p00099630</name>
</gene>
<keyword evidence="2" id="KW-1185">Reference proteome</keyword>
<dbReference type="HOGENOM" id="CLU_2240225_0_0_1"/>